<evidence type="ECO:0000256" key="6">
    <source>
        <dbReference type="ARBA" id="ARBA00022826"/>
    </source>
</evidence>
<dbReference type="InterPro" id="IPR013099">
    <property type="entry name" value="K_chnl_dom"/>
</dbReference>
<evidence type="ECO:0000256" key="1">
    <source>
        <dbReference type="ARBA" id="ARBA00004141"/>
    </source>
</evidence>
<keyword evidence="10 13" id="KW-0472">Membrane</keyword>
<keyword evidence="3 12" id="KW-0813">Transport</keyword>
<evidence type="ECO:0000256" key="2">
    <source>
        <dbReference type="ARBA" id="ARBA00006666"/>
    </source>
</evidence>
<keyword evidence="9 12" id="KW-0406">Ion transport</keyword>
<dbReference type="InterPro" id="IPR003280">
    <property type="entry name" value="2pore_dom_K_chnl"/>
</dbReference>
<dbReference type="PRINTS" id="PR01333">
    <property type="entry name" value="2POREKCHANEL"/>
</dbReference>
<dbReference type="PANTHER" id="PTHR11003:SF142">
    <property type="entry name" value="POTASSIUM CHANNEL DOMAIN-CONTAINING PROTEIN"/>
    <property type="match status" value="1"/>
</dbReference>
<dbReference type="PRINTS" id="PR01095">
    <property type="entry name" value="TASKCHANNEL"/>
</dbReference>
<feature type="transmembrane region" description="Helical" evidence="13">
    <location>
        <begin position="151"/>
        <end position="173"/>
    </location>
</feature>
<keyword evidence="7" id="KW-0630">Potassium</keyword>
<evidence type="ECO:0000259" key="14">
    <source>
        <dbReference type="Pfam" id="PF07885"/>
    </source>
</evidence>
<reference evidence="15 16" key="1">
    <citation type="submission" date="2024-08" db="EMBL/GenBank/DDBJ databases">
        <authorList>
            <person name="Cucini C."/>
            <person name="Frati F."/>
        </authorList>
    </citation>
    <scope>NUCLEOTIDE SEQUENCE [LARGE SCALE GENOMIC DNA]</scope>
</reference>
<dbReference type="Pfam" id="PF07885">
    <property type="entry name" value="Ion_trans_2"/>
    <property type="match status" value="2"/>
</dbReference>
<name>A0ABP1R167_9HEXA</name>
<evidence type="ECO:0000256" key="12">
    <source>
        <dbReference type="RuleBase" id="RU003857"/>
    </source>
</evidence>
<feature type="transmembrane region" description="Helical" evidence="13">
    <location>
        <begin position="127"/>
        <end position="144"/>
    </location>
</feature>
<dbReference type="SUPFAM" id="SSF81324">
    <property type="entry name" value="Voltage-gated potassium channels"/>
    <property type="match status" value="2"/>
</dbReference>
<feature type="domain" description="Potassium channel" evidence="14">
    <location>
        <begin position="221"/>
        <end position="290"/>
    </location>
</feature>
<comment type="similarity">
    <text evidence="2 12">Belongs to the two pore domain potassium channel (TC 1.A.1.8) family.</text>
</comment>
<evidence type="ECO:0000256" key="13">
    <source>
        <dbReference type="SAM" id="Phobius"/>
    </source>
</evidence>
<feature type="domain" description="Potassium channel" evidence="14">
    <location>
        <begin position="121"/>
        <end position="179"/>
    </location>
</feature>
<dbReference type="Proteomes" id="UP001642540">
    <property type="component" value="Unassembled WGS sequence"/>
</dbReference>
<organism evidence="15 16">
    <name type="scientific">Orchesella dallaii</name>
    <dbReference type="NCBI Taxonomy" id="48710"/>
    <lineage>
        <taxon>Eukaryota</taxon>
        <taxon>Metazoa</taxon>
        <taxon>Ecdysozoa</taxon>
        <taxon>Arthropoda</taxon>
        <taxon>Hexapoda</taxon>
        <taxon>Collembola</taxon>
        <taxon>Entomobryomorpha</taxon>
        <taxon>Entomobryoidea</taxon>
        <taxon>Orchesellidae</taxon>
        <taxon>Orchesellinae</taxon>
        <taxon>Orchesella</taxon>
    </lineage>
</organism>
<gene>
    <name evidence="15" type="ORF">ODALV1_LOCUS16677</name>
</gene>
<evidence type="ECO:0000256" key="10">
    <source>
        <dbReference type="ARBA" id="ARBA00023136"/>
    </source>
</evidence>
<protein>
    <recommendedName>
        <fullName evidence="14">Potassium channel domain-containing protein</fullName>
    </recommendedName>
</protein>
<comment type="caution">
    <text evidence="15">The sequence shown here is derived from an EMBL/GenBank/DDBJ whole genome shotgun (WGS) entry which is preliminary data.</text>
</comment>
<sequence length="388" mass="43696">MVEPSEKSGKKQVRMSSSSKRHFFNKLKTFFGHLGLFASLIIYTGVGALVFQTLEYPVEIDKMTFYKKLLEDARSNFTKAVLSNSSSPDALNYTLTTALQKYEEIIDEVASEGMSVVTPEIKSDWDYIQSAFFASTVVTTIGYGNMAPKTYWGRVFCICFALIGIPFTLTVIADVGKLLASAVSSSYKSFRKHFPKKITTKSSKLSKKFGKSATVAAALGVLILYISAGGYIFMLGEDWEFFDSWYFCFITMTTIGLGDIVPEKKSFMLPCMLYIMIGLALTSTAIELVRSQYADSWKRMRELSTRLHSLSGPLAQRLQQYGDNINLDVNVLQDLKELKRALALSSKGMKREGSLWRKMWENEDGFDIDMLESDEPRLIQIIIYESSV</sequence>
<accession>A0ABP1R167</accession>
<evidence type="ECO:0000313" key="15">
    <source>
        <dbReference type="EMBL" id="CAL8114956.1"/>
    </source>
</evidence>
<feature type="transmembrane region" description="Helical" evidence="13">
    <location>
        <begin position="30"/>
        <end position="51"/>
    </location>
</feature>
<evidence type="ECO:0000256" key="5">
    <source>
        <dbReference type="ARBA" id="ARBA00022692"/>
    </source>
</evidence>
<dbReference type="Gene3D" id="1.10.287.70">
    <property type="match status" value="1"/>
</dbReference>
<evidence type="ECO:0000256" key="11">
    <source>
        <dbReference type="ARBA" id="ARBA00023303"/>
    </source>
</evidence>
<feature type="transmembrane region" description="Helical" evidence="13">
    <location>
        <begin position="213"/>
        <end position="233"/>
    </location>
</feature>
<keyword evidence="5 12" id="KW-0812">Transmembrane</keyword>
<keyword evidence="11 12" id="KW-0407">Ion channel</keyword>
<keyword evidence="8 13" id="KW-1133">Transmembrane helix</keyword>
<evidence type="ECO:0000256" key="3">
    <source>
        <dbReference type="ARBA" id="ARBA00022448"/>
    </source>
</evidence>
<dbReference type="InterPro" id="IPR003092">
    <property type="entry name" value="2pore_dom_K_chnl_TASK"/>
</dbReference>
<evidence type="ECO:0000256" key="8">
    <source>
        <dbReference type="ARBA" id="ARBA00022989"/>
    </source>
</evidence>
<feature type="transmembrane region" description="Helical" evidence="13">
    <location>
        <begin position="267"/>
        <end position="289"/>
    </location>
</feature>
<keyword evidence="4" id="KW-0633">Potassium transport</keyword>
<dbReference type="PANTHER" id="PTHR11003">
    <property type="entry name" value="POTASSIUM CHANNEL, SUBFAMILY K"/>
    <property type="match status" value="1"/>
</dbReference>
<keyword evidence="16" id="KW-1185">Reference proteome</keyword>
<evidence type="ECO:0000256" key="4">
    <source>
        <dbReference type="ARBA" id="ARBA00022538"/>
    </source>
</evidence>
<evidence type="ECO:0000313" key="16">
    <source>
        <dbReference type="Proteomes" id="UP001642540"/>
    </source>
</evidence>
<feature type="transmembrane region" description="Helical" evidence="13">
    <location>
        <begin position="245"/>
        <end position="261"/>
    </location>
</feature>
<evidence type="ECO:0000256" key="9">
    <source>
        <dbReference type="ARBA" id="ARBA00023065"/>
    </source>
</evidence>
<proteinExistence type="inferred from homology"/>
<keyword evidence="6" id="KW-0631">Potassium channel</keyword>
<evidence type="ECO:0000256" key="7">
    <source>
        <dbReference type="ARBA" id="ARBA00022958"/>
    </source>
</evidence>
<comment type="subcellular location">
    <subcellularLocation>
        <location evidence="1">Membrane</location>
        <topology evidence="1">Multi-pass membrane protein</topology>
    </subcellularLocation>
</comment>
<dbReference type="EMBL" id="CAXLJM020000051">
    <property type="protein sequence ID" value="CAL8114956.1"/>
    <property type="molecule type" value="Genomic_DNA"/>
</dbReference>